<organism evidence="3 4">
    <name type="scientific">Beta vulgaris subsp. vulgaris</name>
    <name type="common">Beet</name>
    <dbReference type="NCBI Taxonomy" id="3555"/>
    <lineage>
        <taxon>Eukaryota</taxon>
        <taxon>Viridiplantae</taxon>
        <taxon>Streptophyta</taxon>
        <taxon>Embryophyta</taxon>
        <taxon>Tracheophyta</taxon>
        <taxon>Spermatophyta</taxon>
        <taxon>Magnoliopsida</taxon>
        <taxon>eudicotyledons</taxon>
        <taxon>Gunneridae</taxon>
        <taxon>Pentapetalae</taxon>
        <taxon>Caryophyllales</taxon>
        <taxon>Chenopodiaceae</taxon>
        <taxon>Betoideae</taxon>
        <taxon>Beta</taxon>
    </lineage>
</organism>
<feature type="region of interest" description="Disordered" evidence="1">
    <location>
        <begin position="75"/>
        <end position="103"/>
    </location>
</feature>
<dbReference type="EMBL" id="KQ093115">
    <property type="protein sequence ID" value="KMS94478.1"/>
    <property type="molecule type" value="Genomic_DNA"/>
</dbReference>
<proteinExistence type="predicted"/>
<feature type="compositionally biased region" description="Polar residues" evidence="1">
    <location>
        <begin position="79"/>
        <end position="98"/>
    </location>
</feature>
<feature type="region of interest" description="Disordered" evidence="1">
    <location>
        <begin position="150"/>
        <end position="182"/>
    </location>
</feature>
<feature type="compositionally biased region" description="Polar residues" evidence="1">
    <location>
        <begin position="160"/>
        <end position="172"/>
    </location>
</feature>
<dbReference type="AlphaFoldDB" id="A0A0J8B3P7"/>
<keyword evidence="2" id="KW-0732">Signal</keyword>
<keyword evidence="4" id="KW-1185">Reference proteome</keyword>
<gene>
    <name evidence="3" type="ORF">BVRB_021010</name>
</gene>
<feature type="chain" id="PRO_5012068190" evidence="2">
    <location>
        <begin position="16"/>
        <end position="244"/>
    </location>
</feature>
<feature type="compositionally biased region" description="Basic and acidic residues" evidence="1">
    <location>
        <begin position="36"/>
        <end position="45"/>
    </location>
</feature>
<name>A0A0J8B3P7_BETVV</name>
<accession>A0A0J8B3P7</accession>
<evidence type="ECO:0000256" key="1">
    <source>
        <dbReference type="SAM" id="MobiDB-lite"/>
    </source>
</evidence>
<evidence type="ECO:0000313" key="4">
    <source>
        <dbReference type="Proteomes" id="UP000035740"/>
    </source>
</evidence>
<protein>
    <submittedName>
        <fullName evidence="3">Uncharacterized protein</fullName>
    </submittedName>
</protein>
<dbReference type="Proteomes" id="UP000035740">
    <property type="component" value="Unassembled WGS sequence"/>
</dbReference>
<feature type="signal peptide" evidence="2">
    <location>
        <begin position="1"/>
        <end position="15"/>
    </location>
</feature>
<evidence type="ECO:0000313" key="3">
    <source>
        <dbReference type="EMBL" id="KMS94478.1"/>
    </source>
</evidence>
<evidence type="ECO:0000256" key="2">
    <source>
        <dbReference type="SAM" id="SignalP"/>
    </source>
</evidence>
<sequence length="244" mass="26919">MNVVIIVLLATAVSASSEGGVFSWLAPDPFVQHFDQHRHQPESSETRPAAKPKNPLAQFRPGGSKLVQRALESRRQEVIRSQTSSNKNLHRSSSTSQVGAHVSGLHRTTSGSLIPDLACKVLLPIRCPRRFEKYSPGRITFAKAIREPLQLSRFAPKPQDPTSSNPTQQQAYFRQEPGKASERSISIKTERSGMPKSRSFSDAMNLLPQHALSYHLLKSNLIVRKNGKLSIVKSASSDSFASLN</sequence>
<feature type="region of interest" description="Disordered" evidence="1">
    <location>
        <begin position="36"/>
        <end position="55"/>
    </location>
</feature>
<reference evidence="3 4" key="1">
    <citation type="journal article" date="2014" name="Nature">
        <title>The genome of the recently domesticated crop plant sugar beet (Beta vulgaris).</title>
        <authorList>
            <person name="Dohm J.C."/>
            <person name="Minoche A.E."/>
            <person name="Holtgrawe D."/>
            <person name="Capella-Gutierrez S."/>
            <person name="Zakrzewski F."/>
            <person name="Tafer H."/>
            <person name="Rupp O."/>
            <person name="Sorensen T.R."/>
            <person name="Stracke R."/>
            <person name="Reinhardt R."/>
            <person name="Goesmann A."/>
            <person name="Kraft T."/>
            <person name="Schulz B."/>
            <person name="Stadler P.F."/>
            <person name="Schmidt T."/>
            <person name="Gabaldon T."/>
            <person name="Lehrach H."/>
            <person name="Weisshaar B."/>
            <person name="Himmelbauer H."/>
        </authorList>
    </citation>
    <scope>NUCLEOTIDE SEQUENCE [LARGE SCALE GENOMIC DNA]</scope>
    <source>
        <tissue evidence="3">Taproot</tissue>
    </source>
</reference>
<dbReference type="Gramene" id="KMS94478">
    <property type="protein sequence ID" value="KMS94478"/>
    <property type="gene ID" value="BVRB_021010"/>
</dbReference>